<dbReference type="Proteomes" id="UP001162501">
    <property type="component" value="Chromosome 4"/>
</dbReference>
<gene>
    <name evidence="1" type="ORF">MRATA1EN22A_LOCUS23322</name>
</gene>
<proteinExistence type="predicted"/>
<name>A0AC59ZV87_RANTA</name>
<evidence type="ECO:0000313" key="2">
    <source>
        <dbReference type="Proteomes" id="UP001162501"/>
    </source>
</evidence>
<evidence type="ECO:0000313" key="1">
    <source>
        <dbReference type="EMBL" id="CAN0514227.1"/>
    </source>
</evidence>
<organism evidence="1 2">
    <name type="scientific">Rangifer tarandus platyrhynchus</name>
    <name type="common">Svalbard reindeer</name>
    <dbReference type="NCBI Taxonomy" id="3082113"/>
    <lineage>
        <taxon>Eukaryota</taxon>
        <taxon>Metazoa</taxon>
        <taxon>Chordata</taxon>
        <taxon>Craniata</taxon>
        <taxon>Vertebrata</taxon>
        <taxon>Euteleostomi</taxon>
        <taxon>Mammalia</taxon>
        <taxon>Eutheria</taxon>
        <taxon>Laurasiatheria</taxon>
        <taxon>Artiodactyla</taxon>
        <taxon>Ruminantia</taxon>
        <taxon>Pecora</taxon>
        <taxon>Cervidae</taxon>
        <taxon>Odocoileinae</taxon>
        <taxon>Rangifer</taxon>
    </lineage>
</organism>
<reference evidence="1" key="1">
    <citation type="submission" date="2023-05" db="EMBL/GenBank/DDBJ databases">
        <authorList>
            <consortium name="ELIXIR-Norway"/>
        </authorList>
    </citation>
    <scope>NUCLEOTIDE SEQUENCE</scope>
</reference>
<accession>A0AC59ZV87</accession>
<protein>
    <submittedName>
        <fullName evidence="1">Uncharacterized protein</fullName>
    </submittedName>
</protein>
<reference evidence="1" key="2">
    <citation type="submission" date="2025-03" db="EMBL/GenBank/DDBJ databases">
        <authorList>
            <consortium name="ELIXIR-Norway"/>
            <consortium name="Elixir Norway"/>
        </authorList>
    </citation>
    <scope>NUCLEOTIDE SEQUENCE</scope>
</reference>
<sequence>MVHCADFREDFREQEESRRAYFPGATDLRTQAPIYKPRSGWKWCPQLSRGRCVDGPRPPPGDGRASISPTRKPPPDQRSHGCSRLESWNSSRSPAGRPPPRNSCNTFISLEPRSWAE</sequence>
<dbReference type="EMBL" id="OX596088">
    <property type="protein sequence ID" value="CAN0514227.1"/>
    <property type="molecule type" value="Genomic_DNA"/>
</dbReference>